<name>A0A6H3FBK9_9BACT</name>
<keyword evidence="2" id="KW-1185">Reference proteome</keyword>
<gene>
    <name evidence="1" type="ORF">EB812_05725</name>
</gene>
<protein>
    <submittedName>
        <fullName evidence="1">Uncharacterized protein</fullName>
    </submittedName>
</protein>
<evidence type="ECO:0000313" key="2">
    <source>
        <dbReference type="Proteomes" id="UP000292919"/>
    </source>
</evidence>
<dbReference type="RefSeq" id="WP_118229253.1">
    <property type="nucleotide sequence ID" value="NZ_DBFBQU010000113.1"/>
</dbReference>
<organism evidence="1 2">
    <name type="scientific">Desulfovibrio legallii</name>
    <dbReference type="NCBI Taxonomy" id="571438"/>
    <lineage>
        <taxon>Bacteria</taxon>
        <taxon>Pseudomonadati</taxon>
        <taxon>Thermodesulfobacteriota</taxon>
        <taxon>Desulfovibrionia</taxon>
        <taxon>Desulfovibrionales</taxon>
        <taxon>Desulfovibrionaceae</taxon>
        <taxon>Desulfovibrio</taxon>
    </lineage>
</organism>
<dbReference type="Proteomes" id="UP000292919">
    <property type="component" value="Unassembled WGS sequence"/>
</dbReference>
<evidence type="ECO:0000313" key="1">
    <source>
        <dbReference type="EMBL" id="TBH79794.1"/>
    </source>
</evidence>
<reference evidence="1 2" key="1">
    <citation type="submission" date="2018-12" db="EMBL/GenBank/DDBJ databases">
        <title>First genome draft of Desulfovibrio legallis sp. nov.</title>
        <authorList>
            <person name="Ben Dhia O."/>
            <person name="Najjari A."/>
            <person name="Ferjani R."/>
            <person name="Fhoula I."/>
            <person name="Fardeau M.-L."/>
            <person name="Boudabbous A."/>
            <person name="Ouzari H.I."/>
        </authorList>
    </citation>
    <scope>NUCLEOTIDE SEQUENCE [LARGE SCALE GENOMIC DNA]</scope>
    <source>
        <strain evidence="1 2">H1T</strain>
    </source>
</reference>
<dbReference type="EMBL" id="SIXC01000006">
    <property type="protein sequence ID" value="TBH79794.1"/>
    <property type="molecule type" value="Genomic_DNA"/>
</dbReference>
<proteinExistence type="predicted"/>
<dbReference type="AlphaFoldDB" id="A0A6H3FBK9"/>
<sequence>MKIQNEQLEALLRQQELAARAAAGQKSDGNAFAAALAEQLSPTEDTSAASAQVGQTAQASQAALISQMLLAEAPDAQAATAAATASPELPGLENAVSQAAGTLDMWDTYVQTLGAGDQGSLKQAYELLQGIDGQVAALKDSTTTLRGQSSGFDSLLNELEVLTTTEKIKFNRGDYLI</sequence>
<accession>A0A6H3FBK9</accession>
<comment type="caution">
    <text evidence="1">The sequence shown here is derived from an EMBL/GenBank/DDBJ whole genome shotgun (WGS) entry which is preliminary data.</text>
</comment>